<dbReference type="EMBL" id="LAZR01069470">
    <property type="protein sequence ID" value="KKK47647.1"/>
    <property type="molecule type" value="Genomic_DNA"/>
</dbReference>
<feature type="non-terminal residue" evidence="1">
    <location>
        <position position="1"/>
    </location>
</feature>
<dbReference type="Gene3D" id="3.20.20.80">
    <property type="entry name" value="Glycosidases"/>
    <property type="match status" value="1"/>
</dbReference>
<dbReference type="SUPFAM" id="SSF51445">
    <property type="entry name" value="(Trans)glycosidases"/>
    <property type="match status" value="1"/>
</dbReference>
<reference evidence="1" key="1">
    <citation type="journal article" date="2015" name="Nature">
        <title>Complex archaea that bridge the gap between prokaryotes and eukaryotes.</title>
        <authorList>
            <person name="Spang A."/>
            <person name="Saw J.H."/>
            <person name="Jorgensen S.L."/>
            <person name="Zaremba-Niedzwiedzka K."/>
            <person name="Martijn J."/>
            <person name="Lind A.E."/>
            <person name="van Eijk R."/>
            <person name="Schleper C."/>
            <person name="Guy L."/>
            <person name="Ettema T.J."/>
        </authorList>
    </citation>
    <scope>NUCLEOTIDE SEQUENCE</scope>
</reference>
<accession>A0A0F8VTI5</accession>
<dbReference type="InterPro" id="IPR017853">
    <property type="entry name" value="GH"/>
</dbReference>
<proteinExistence type="predicted"/>
<evidence type="ECO:0000313" key="1">
    <source>
        <dbReference type="EMBL" id="KKK47647.1"/>
    </source>
</evidence>
<gene>
    <name evidence="1" type="ORF">LCGC14_3153090</name>
</gene>
<sequence length="336" mass="38892">APNAAAERTIDGSTPGVPAKITQPPSLPKEFAFTFSMPYGQGDEFPREPEEFDRMLGLLKSAGYNTVHCPYTDWRHELFKKHKMKIMVDVLAWKPPVEADIRDPAQRDKVKQMCLKVKGSDAIWGYNLWNERLDWCGGFELLDAWIRMLRTWDPNHPVWVGTYRYLYCEHFPTNPGVHGWYDYHWARGMAWHFKMLDFYRGIAEKRQGSMGRWLLIHDYNRNLYTLNTSIAHGLKTVLWFIGGPYGPREPDKTKRWDENSHLVRIGRHMAPLYELIGEMGLPTDVYSTPTSRAPDNKDKTTGLPADTTAFPKDHWLTIKQGEVICGFFTLPDKSEV</sequence>
<evidence type="ECO:0008006" key="2">
    <source>
        <dbReference type="Google" id="ProtNLM"/>
    </source>
</evidence>
<name>A0A0F8VTI5_9ZZZZ</name>
<feature type="non-terminal residue" evidence="1">
    <location>
        <position position="336"/>
    </location>
</feature>
<organism evidence="1">
    <name type="scientific">marine sediment metagenome</name>
    <dbReference type="NCBI Taxonomy" id="412755"/>
    <lineage>
        <taxon>unclassified sequences</taxon>
        <taxon>metagenomes</taxon>
        <taxon>ecological metagenomes</taxon>
    </lineage>
</organism>
<protein>
    <recommendedName>
        <fullName evidence="2">Glycoside hydrolase family 42 N-terminal domain-containing protein</fullName>
    </recommendedName>
</protein>
<dbReference type="AlphaFoldDB" id="A0A0F8VTI5"/>
<comment type="caution">
    <text evidence="1">The sequence shown here is derived from an EMBL/GenBank/DDBJ whole genome shotgun (WGS) entry which is preliminary data.</text>
</comment>